<accession>A0A3S2MU91</accession>
<evidence type="ECO:0000313" key="2">
    <source>
        <dbReference type="Proteomes" id="UP000283210"/>
    </source>
</evidence>
<evidence type="ECO:0000313" key="1">
    <source>
        <dbReference type="EMBL" id="RVE67012.1"/>
    </source>
</evidence>
<reference evidence="1 2" key="1">
    <citation type="submission" date="2018-11" db="EMBL/GenBank/DDBJ databases">
        <authorList>
            <person name="Lopez-Roques C."/>
            <person name="Donnadieu C."/>
            <person name="Bouchez O."/>
            <person name="Klopp C."/>
            <person name="Cabau C."/>
            <person name="Zahm M."/>
        </authorList>
    </citation>
    <scope>NUCLEOTIDE SEQUENCE [LARGE SCALE GENOMIC DNA]</scope>
    <source>
        <strain evidence="1">RS831</strain>
        <tissue evidence="1">Whole body</tissue>
    </source>
</reference>
<reference evidence="1 2" key="2">
    <citation type="submission" date="2019-01" db="EMBL/GenBank/DDBJ databases">
        <title>A chromosome length genome reference of the Java medaka (oryzias javanicus).</title>
        <authorList>
            <person name="Herpin A."/>
            <person name="Takehana Y."/>
            <person name="Naruse K."/>
            <person name="Ansai S."/>
            <person name="Kawaguchi M."/>
        </authorList>
    </citation>
    <scope>NUCLEOTIDE SEQUENCE [LARGE SCALE GENOMIC DNA]</scope>
    <source>
        <strain evidence="1">RS831</strain>
        <tissue evidence="1">Whole body</tissue>
    </source>
</reference>
<protein>
    <submittedName>
        <fullName evidence="1">Uncharacterized protein</fullName>
    </submittedName>
</protein>
<organism evidence="1 2">
    <name type="scientific">Oryzias javanicus</name>
    <name type="common">Javanese ricefish</name>
    <name type="synonym">Aplocheilus javanicus</name>
    <dbReference type="NCBI Taxonomy" id="123683"/>
    <lineage>
        <taxon>Eukaryota</taxon>
        <taxon>Metazoa</taxon>
        <taxon>Chordata</taxon>
        <taxon>Craniata</taxon>
        <taxon>Vertebrata</taxon>
        <taxon>Euteleostomi</taxon>
        <taxon>Actinopterygii</taxon>
        <taxon>Neopterygii</taxon>
        <taxon>Teleostei</taxon>
        <taxon>Neoteleostei</taxon>
        <taxon>Acanthomorphata</taxon>
        <taxon>Ovalentaria</taxon>
        <taxon>Atherinomorphae</taxon>
        <taxon>Beloniformes</taxon>
        <taxon>Adrianichthyidae</taxon>
        <taxon>Oryziinae</taxon>
        <taxon>Oryzias</taxon>
    </lineage>
</organism>
<dbReference type="AlphaFoldDB" id="A0A3S2MU91"/>
<gene>
    <name evidence="1" type="ORF">OJAV_G00112980</name>
</gene>
<dbReference type="EMBL" id="CM012447">
    <property type="protein sequence ID" value="RVE67012.1"/>
    <property type="molecule type" value="Genomic_DNA"/>
</dbReference>
<sequence>MNPPSWNCGTAAERRQDEPFPSLCEAFVSISIHLITFFSVSLPGLTNKEAFVWPSCPTAPSGQGHPYQWTSGWSPSIRGLCVMESSGDNDHQRR</sequence>
<keyword evidence="2" id="KW-1185">Reference proteome</keyword>
<name>A0A3S2MU91_ORYJA</name>
<proteinExistence type="predicted"/>
<dbReference type="Proteomes" id="UP000283210">
    <property type="component" value="Chromosome 11"/>
</dbReference>